<dbReference type="InterPro" id="IPR050584">
    <property type="entry name" value="Cholesterol_7-desaturase"/>
</dbReference>
<dbReference type="SUPFAM" id="SSF55961">
    <property type="entry name" value="Bet v1-like"/>
    <property type="match status" value="1"/>
</dbReference>
<evidence type="ECO:0000259" key="12">
    <source>
        <dbReference type="PROSITE" id="PS51296"/>
    </source>
</evidence>
<evidence type="ECO:0000256" key="10">
    <source>
        <dbReference type="SAM" id="MobiDB-lite"/>
    </source>
</evidence>
<dbReference type="AlphaFoldDB" id="A0A835Y4C9"/>
<dbReference type="GO" id="GO:0046872">
    <property type="term" value="F:metal ion binding"/>
    <property type="evidence" value="ECO:0007669"/>
    <property type="project" value="UniProtKB-KW"/>
</dbReference>
<evidence type="ECO:0000256" key="3">
    <source>
        <dbReference type="ARBA" id="ARBA00022714"/>
    </source>
</evidence>
<feature type="region of interest" description="Disordered" evidence="10">
    <location>
        <begin position="353"/>
        <end position="405"/>
    </location>
</feature>
<comment type="caution">
    <text evidence="13">The sequence shown here is derived from an EMBL/GenBank/DDBJ whole genome shotgun (WGS) entry which is preliminary data.</text>
</comment>
<feature type="compositionally biased region" description="Low complexity" evidence="10">
    <location>
        <begin position="51"/>
        <end position="75"/>
    </location>
</feature>
<name>A0A835Y4C9_9CHLO</name>
<keyword evidence="2 11" id="KW-0812">Transmembrane</keyword>
<dbReference type="Pfam" id="PF00355">
    <property type="entry name" value="Rieske"/>
    <property type="match status" value="1"/>
</dbReference>
<evidence type="ECO:0000313" key="13">
    <source>
        <dbReference type="EMBL" id="KAG2495723.1"/>
    </source>
</evidence>
<feature type="compositionally biased region" description="Low complexity" evidence="10">
    <location>
        <begin position="26"/>
        <end position="42"/>
    </location>
</feature>
<dbReference type="SUPFAM" id="SSF50022">
    <property type="entry name" value="ISP domain"/>
    <property type="match status" value="1"/>
</dbReference>
<dbReference type="GO" id="GO:0016491">
    <property type="term" value="F:oxidoreductase activity"/>
    <property type="evidence" value="ECO:0007669"/>
    <property type="project" value="UniProtKB-KW"/>
</dbReference>
<evidence type="ECO:0000256" key="2">
    <source>
        <dbReference type="ARBA" id="ARBA00022692"/>
    </source>
</evidence>
<sequence length="597" mass="63485">MASRAELRPALRPSALSPSIRRGARRLPLAPRTVTGAPVAVTAPPPPPTAAPDAGIPSPASPAAGRSPSASPSPSTWTPSPVWTRTWVPVSPLSYLDPSRPFPVTLLGQPLVVWRHATAGWRVLRDACPHRLAPLSEGRLEGGGTRLACAYHGWEFDQAGACTRVPQLGSDAKAAATACASPRSCASAFPTLEHGGLLWAWLDNSKEGLAAHAAAEPPPALPQELRSEDWTMSELPSDYSFWSEQGMDPAHASFLHHGLGGFDYRKAVGMTGEVVKGVNLAGGYRWKHRGYEQKNKAMDGRRVFQPPYGSRVRYDQNGFTASFYTMTVPVRPGVTRSFGIFAFCPTALAAPEPGAATTPPAQAAEPKAAEPKAVEATAPEAKAGGSQAPVKPAPKPRPKQPHWVRGDGLLLDQDSVMMQRQEHLMRSQGLTWRNYCLNSHSDTGIAAMNKWMDMAGYPTSLWGPDPQQAASWPGQTYGGWPGQPLPLERVLSRMERHVQHCATCKKGLEQVTTACRVVTALAGAAAVLAALLGMVAALSPQGVAAVGGWVPLVVVPTLAGALGWAAAKAWAFREDRFVSGAANWRRIGGFSLVPSSS</sequence>
<evidence type="ECO:0000256" key="4">
    <source>
        <dbReference type="ARBA" id="ARBA00022723"/>
    </source>
</evidence>
<dbReference type="PROSITE" id="PS51296">
    <property type="entry name" value="RIESKE"/>
    <property type="match status" value="1"/>
</dbReference>
<keyword evidence="14" id="KW-1185">Reference proteome</keyword>
<organism evidence="13 14">
    <name type="scientific">Edaphochlamys debaryana</name>
    <dbReference type="NCBI Taxonomy" id="47281"/>
    <lineage>
        <taxon>Eukaryota</taxon>
        <taxon>Viridiplantae</taxon>
        <taxon>Chlorophyta</taxon>
        <taxon>core chlorophytes</taxon>
        <taxon>Chlorophyceae</taxon>
        <taxon>CS clade</taxon>
        <taxon>Chlamydomonadales</taxon>
        <taxon>Chlamydomonadales incertae sedis</taxon>
        <taxon>Edaphochlamys</taxon>
    </lineage>
</organism>
<evidence type="ECO:0000256" key="8">
    <source>
        <dbReference type="ARBA" id="ARBA00023014"/>
    </source>
</evidence>
<dbReference type="GO" id="GO:0051537">
    <property type="term" value="F:2 iron, 2 sulfur cluster binding"/>
    <property type="evidence" value="ECO:0007669"/>
    <property type="project" value="UniProtKB-KW"/>
</dbReference>
<dbReference type="PANTHER" id="PTHR21266">
    <property type="entry name" value="IRON-SULFUR DOMAIN CONTAINING PROTEIN"/>
    <property type="match status" value="1"/>
</dbReference>
<evidence type="ECO:0000256" key="11">
    <source>
        <dbReference type="SAM" id="Phobius"/>
    </source>
</evidence>
<keyword evidence="8" id="KW-0411">Iron-sulfur</keyword>
<feature type="transmembrane region" description="Helical" evidence="11">
    <location>
        <begin position="515"/>
        <end position="538"/>
    </location>
</feature>
<feature type="domain" description="Rieske" evidence="12">
    <location>
        <begin position="88"/>
        <end position="200"/>
    </location>
</feature>
<feature type="region of interest" description="Disordered" evidence="10">
    <location>
        <begin position="1"/>
        <end position="81"/>
    </location>
</feature>
<keyword evidence="6" id="KW-0560">Oxidoreductase</keyword>
<evidence type="ECO:0000256" key="9">
    <source>
        <dbReference type="ARBA" id="ARBA00023136"/>
    </source>
</evidence>
<dbReference type="GO" id="GO:0016020">
    <property type="term" value="C:membrane"/>
    <property type="evidence" value="ECO:0007669"/>
    <property type="project" value="UniProtKB-SubCell"/>
</dbReference>
<evidence type="ECO:0000256" key="1">
    <source>
        <dbReference type="ARBA" id="ARBA00004370"/>
    </source>
</evidence>
<feature type="compositionally biased region" description="Low complexity" evidence="10">
    <location>
        <begin position="374"/>
        <end position="390"/>
    </location>
</feature>
<dbReference type="GO" id="GO:0005737">
    <property type="term" value="C:cytoplasm"/>
    <property type="evidence" value="ECO:0007669"/>
    <property type="project" value="TreeGrafter"/>
</dbReference>
<dbReference type="InterPro" id="IPR036922">
    <property type="entry name" value="Rieske_2Fe-2S_sf"/>
</dbReference>
<feature type="transmembrane region" description="Helical" evidence="11">
    <location>
        <begin position="544"/>
        <end position="567"/>
    </location>
</feature>
<reference evidence="13" key="1">
    <citation type="journal article" date="2020" name="bioRxiv">
        <title>Comparative genomics of Chlamydomonas.</title>
        <authorList>
            <person name="Craig R.J."/>
            <person name="Hasan A.R."/>
            <person name="Ness R.W."/>
            <person name="Keightley P.D."/>
        </authorList>
    </citation>
    <scope>NUCLEOTIDE SEQUENCE</scope>
    <source>
        <strain evidence="13">CCAP 11/70</strain>
    </source>
</reference>
<dbReference type="EMBL" id="JAEHOE010000023">
    <property type="protein sequence ID" value="KAG2495723.1"/>
    <property type="molecule type" value="Genomic_DNA"/>
</dbReference>
<proteinExistence type="predicted"/>
<evidence type="ECO:0000256" key="7">
    <source>
        <dbReference type="ARBA" id="ARBA00023004"/>
    </source>
</evidence>
<keyword evidence="5 11" id="KW-1133">Transmembrane helix</keyword>
<gene>
    <name evidence="13" type="ORF">HYH03_006322</name>
</gene>
<keyword evidence="4" id="KW-0479">Metal-binding</keyword>
<keyword evidence="9 11" id="KW-0472">Membrane</keyword>
<keyword evidence="7" id="KW-0408">Iron</keyword>
<evidence type="ECO:0000256" key="6">
    <source>
        <dbReference type="ARBA" id="ARBA00023002"/>
    </source>
</evidence>
<dbReference type="Gene3D" id="2.102.10.10">
    <property type="entry name" value="Rieske [2Fe-2S] iron-sulphur domain"/>
    <property type="match status" value="1"/>
</dbReference>
<dbReference type="PANTHER" id="PTHR21266:SF32">
    <property type="entry name" value="CHOLESTEROL 7-DESATURASE NVD"/>
    <property type="match status" value="1"/>
</dbReference>
<dbReference type="Proteomes" id="UP000612055">
    <property type="component" value="Unassembled WGS sequence"/>
</dbReference>
<keyword evidence="3" id="KW-0001">2Fe-2S</keyword>
<dbReference type="OrthoDB" id="544240at2759"/>
<accession>A0A835Y4C9</accession>
<evidence type="ECO:0000256" key="5">
    <source>
        <dbReference type="ARBA" id="ARBA00022989"/>
    </source>
</evidence>
<feature type="compositionally biased region" description="Low complexity" evidence="10">
    <location>
        <begin position="353"/>
        <end position="366"/>
    </location>
</feature>
<comment type="subcellular location">
    <subcellularLocation>
        <location evidence="1">Membrane</location>
    </subcellularLocation>
</comment>
<evidence type="ECO:0000313" key="14">
    <source>
        <dbReference type="Proteomes" id="UP000612055"/>
    </source>
</evidence>
<dbReference type="InterPro" id="IPR017941">
    <property type="entry name" value="Rieske_2Fe-2S"/>
</dbReference>
<protein>
    <recommendedName>
        <fullName evidence="12">Rieske domain-containing protein</fullName>
    </recommendedName>
</protein>